<accession>A0A026WV18</accession>
<dbReference type="Proteomes" id="UP000053097">
    <property type="component" value="Unassembled WGS sequence"/>
</dbReference>
<protein>
    <submittedName>
        <fullName evidence="1">Uncharacterized protein</fullName>
    </submittedName>
</protein>
<reference evidence="1 2" key="1">
    <citation type="journal article" date="2014" name="Curr. Biol.">
        <title>The genome of the clonal raider ant Cerapachys biroi.</title>
        <authorList>
            <person name="Oxley P.R."/>
            <person name="Ji L."/>
            <person name="Fetter-Pruneda I."/>
            <person name="McKenzie S.K."/>
            <person name="Li C."/>
            <person name="Hu H."/>
            <person name="Zhang G."/>
            <person name="Kronauer D.J."/>
        </authorList>
    </citation>
    <scope>NUCLEOTIDE SEQUENCE [LARGE SCALE GENOMIC DNA]</scope>
</reference>
<evidence type="ECO:0000313" key="2">
    <source>
        <dbReference type="Proteomes" id="UP000053097"/>
    </source>
</evidence>
<keyword evidence="2" id="KW-1185">Reference proteome</keyword>
<organism evidence="1 2">
    <name type="scientific">Ooceraea biroi</name>
    <name type="common">Clonal raider ant</name>
    <name type="synonym">Cerapachys biroi</name>
    <dbReference type="NCBI Taxonomy" id="2015173"/>
    <lineage>
        <taxon>Eukaryota</taxon>
        <taxon>Metazoa</taxon>
        <taxon>Ecdysozoa</taxon>
        <taxon>Arthropoda</taxon>
        <taxon>Hexapoda</taxon>
        <taxon>Insecta</taxon>
        <taxon>Pterygota</taxon>
        <taxon>Neoptera</taxon>
        <taxon>Endopterygota</taxon>
        <taxon>Hymenoptera</taxon>
        <taxon>Apocrita</taxon>
        <taxon>Aculeata</taxon>
        <taxon>Formicoidea</taxon>
        <taxon>Formicidae</taxon>
        <taxon>Dorylinae</taxon>
        <taxon>Ooceraea</taxon>
    </lineage>
</organism>
<name>A0A026WV18_OOCBI</name>
<gene>
    <name evidence="1" type="ORF">X777_16098</name>
</gene>
<proteinExistence type="predicted"/>
<dbReference type="AlphaFoldDB" id="A0A026WV18"/>
<dbReference type="EMBL" id="KK107087">
    <property type="protein sequence ID" value="EZA59895.1"/>
    <property type="molecule type" value="Genomic_DNA"/>
</dbReference>
<sequence length="70" mass="7955">MSTYVLPDDGFKYVNTSCAMTVIPVTFFRVWKSSCITFGECNFKLVTNMLTQISKSNSQAIRNKQDGLDY</sequence>
<evidence type="ECO:0000313" key="1">
    <source>
        <dbReference type="EMBL" id="EZA59895.1"/>
    </source>
</evidence>